<evidence type="ECO:0000313" key="10">
    <source>
        <dbReference type="EMBL" id="CAB5031786.1"/>
    </source>
</evidence>
<dbReference type="PROSITE" id="PS00630">
    <property type="entry name" value="IMP_2"/>
    <property type="match status" value="1"/>
</dbReference>
<dbReference type="InterPro" id="IPR000760">
    <property type="entry name" value="Inositol_monophosphatase-like"/>
</dbReference>
<dbReference type="InterPro" id="IPR020583">
    <property type="entry name" value="Inositol_monoP_metal-BS"/>
</dbReference>
<name>A0A6J6ZQ79_9ZZZZ</name>
<protein>
    <recommendedName>
        <fullName evidence="4">inositol-phosphate phosphatase</fullName>
        <ecNumber evidence="4">3.1.3.25</ecNumber>
    </recommendedName>
</protein>
<keyword evidence="5" id="KW-0479">Metal-binding</keyword>
<dbReference type="AlphaFoldDB" id="A0A6J6ZQ79"/>
<sequence>MSMSDKAELLDLALRVGKKAAELLSARPDVLEVSTKSSDVDIVTQMDKASEALIVSSILAQRPNDGIIGEEGAERKSTSGITWVIDPLDGTVNYFYEMPGWNVSIAAKDKDGVVVGVVVSPTINSTWWAIRGEGSFHNGKKLTCNDPVELNRTMLATGFAYESEKRAVQLNCISTLLPHIRDIRRNGAAAVDLCFVGSGNVDAYFESGLHEWDIAAGGLIAQEAGAIISTHEIGGQKFILAAGPHLHQILKNTLGL</sequence>
<dbReference type="GO" id="GO:0007165">
    <property type="term" value="P:signal transduction"/>
    <property type="evidence" value="ECO:0007669"/>
    <property type="project" value="TreeGrafter"/>
</dbReference>
<dbReference type="GO" id="GO:0008934">
    <property type="term" value="F:inositol monophosphate 1-phosphatase activity"/>
    <property type="evidence" value="ECO:0007669"/>
    <property type="project" value="InterPro"/>
</dbReference>
<evidence type="ECO:0000256" key="2">
    <source>
        <dbReference type="ARBA" id="ARBA00001946"/>
    </source>
</evidence>
<dbReference type="Gene3D" id="3.40.190.80">
    <property type="match status" value="1"/>
</dbReference>
<evidence type="ECO:0000256" key="7">
    <source>
        <dbReference type="ARBA" id="ARBA00022842"/>
    </source>
</evidence>
<dbReference type="GO" id="GO:0046872">
    <property type="term" value="F:metal ion binding"/>
    <property type="evidence" value="ECO:0007669"/>
    <property type="project" value="UniProtKB-KW"/>
</dbReference>
<comment type="cofactor">
    <cofactor evidence="2">
        <name>Mg(2+)</name>
        <dbReference type="ChEBI" id="CHEBI:18420"/>
    </cofactor>
</comment>
<dbReference type="Pfam" id="PF00459">
    <property type="entry name" value="Inositol_P"/>
    <property type="match status" value="1"/>
</dbReference>
<evidence type="ECO:0000313" key="8">
    <source>
        <dbReference type="EMBL" id="CAB4822246.1"/>
    </source>
</evidence>
<dbReference type="InterPro" id="IPR033942">
    <property type="entry name" value="IMPase"/>
</dbReference>
<dbReference type="PANTHER" id="PTHR20854:SF4">
    <property type="entry name" value="INOSITOL-1-MONOPHOSPHATASE-RELATED"/>
    <property type="match status" value="1"/>
</dbReference>
<evidence type="ECO:0000256" key="6">
    <source>
        <dbReference type="ARBA" id="ARBA00022801"/>
    </source>
</evidence>
<organism evidence="8">
    <name type="scientific">freshwater metagenome</name>
    <dbReference type="NCBI Taxonomy" id="449393"/>
    <lineage>
        <taxon>unclassified sequences</taxon>
        <taxon>metagenomes</taxon>
        <taxon>ecological metagenomes</taxon>
    </lineage>
</organism>
<dbReference type="GO" id="GO:0046854">
    <property type="term" value="P:phosphatidylinositol phosphate biosynthetic process"/>
    <property type="evidence" value="ECO:0007669"/>
    <property type="project" value="InterPro"/>
</dbReference>
<evidence type="ECO:0000256" key="4">
    <source>
        <dbReference type="ARBA" id="ARBA00013106"/>
    </source>
</evidence>
<dbReference type="InterPro" id="IPR020550">
    <property type="entry name" value="Inositol_monophosphatase_CS"/>
</dbReference>
<dbReference type="EMBL" id="CAFBLY010000112">
    <property type="protein sequence ID" value="CAB4886202.1"/>
    <property type="molecule type" value="Genomic_DNA"/>
</dbReference>
<keyword evidence="7" id="KW-0460">Magnesium</keyword>
<evidence type="ECO:0000256" key="3">
    <source>
        <dbReference type="ARBA" id="ARBA00009759"/>
    </source>
</evidence>
<keyword evidence="6" id="KW-0378">Hydrolase</keyword>
<evidence type="ECO:0000313" key="9">
    <source>
        <dbReference type="EMBL" id="CAB4886202.1"/>
    </source>
</evidence>
<dbReference type="SUPFAM" id="SSF56655">
    <property type="entry name" value="Carbohydrate phosphatase"/>
    <property type="match status" value="1"/>
</dbReference>
<evidence type="ECO:0000256" key="1">
    <source>
        <dbReference type="ARBA" id="ARBA00001033"/>
    </source>
</evidence>
<dbReference type="Gene3D" id="3.30.540.10">
    <property type="entry name" value="Fructose-1,6-Bisphosphatase, subunit A, domain 1"/>
    <property type="match status" value="1"/>
</dbReference>
<dbReference type="GO" id="GO:0006020">
    <property type="term" value="P:inositol metabolic process"/>
    <property type="evidence" value="ECO:0007669"/>
    <property type="project" value="TreeGrafter"/>
</dbReference>
<dbReference type="FunFam" id="3.30.540.10:FF:000003">
    <property type="entry name" value="Inositol-1-monophosphatase"/>
    <property type="match status" value="1"/>
</dbReference>
<comment type="similarity">
    <text evidence="3">Belongs to the inositol monophosphatase superfamily.</text>
</comment>
<dbReference type="PROSITE" id="PS00629">
    <property type="entry name" value="IMP_1"/>
    <property type="match status" value="1"/>
</dbReference>
<dbReference type="CDD" id="cd01639">
    <property type="entry name" value="IMPase"/>
    <property type="match status" value="1"/>
</dbReference>
<evidence type="ECO:0000256" key="5">
    <source>
        <dbReference type="ARBA" id="ARBA00022723"/>
    </source>
</evidence>
<dbReference type="EMBL" id="CAFBPV010000066">
    <property type="protein sequence ID" value="CAB5031786.1"/>
    <property type="molecule type" value="Genomic_DNA"/>
</dbReference>
<dbReference type="PANTHER" id="PTHR20854">
    <property type="entry name" value="INOSITOL MONOPHOSPHATASE"/>
    <property type="match status" value="1"/>
</dbReference>
<dbReference type="EC" id="3.1.3.25" evidence="4"/>
<proteinExistence type="inferred from homology"/>
<dbReference type="PRINTS" id="PR00377">
    <property type="entry name" value="IMPHPHTASES"/>
</dbReference>
<comment type="catalytic activity">
    <reaction evidence="1">
        <text>a myo-inositol phosphate + H2O = myo-inositol + phosphate</text>
        <dbReference type="Rhea" id="RHEA:24056"/>
        <dbReference type="ChEBI" id="CHEBI:15377"/>
        <dbReference type="ChEBI" id="CHEBI:17268"/>
        <dbReference type="ChEBI" id="CHEBI:43474"/>
        <dbReference type="ChEBI" id="CHEBI:84139"/>
        <dbReference type="EC" id="3.1.3.25"/>
    </reaction>
</comment>
<accession>A0A6J6ZQ79</accession>
<reference evidence="8" key="1">
    <citation type="submission" date="2020-05" db="EMBL/GenBank/DDBJ databases">
        <authorList>
            <person name="Chiriac C."/>
            <person name="Salcher M."/>
            <person name="Ghai R."/>
            <person name="Kavagutti S V."/>
        </authorList>
    </citation>
    <scope>NUCLEOTIDE SEQUENCE</scope>
</reference>
<gene>
    <name evidence="8" type="ORF">UFOPK3124_01097</name>
    <name evidence="9" type="ORF">UFOPK3480_01036</name>
    <name evidence="10" type="ORF">UFOPK4165_00747</name>
</gene>
<dbReference type="EMBL" id="CAFAAY010000108">
    <property type="protein sequence ID" value="CAB4822246.1"/>
    <property type="molecule type" value="Genomic_DNA"/>
</dbReference>